<organism evidence="3">
    <name type="scientific">Davidia involucrata</name>
    <name type="common">Dove tree</name>
    <dbReference type="NCBI Taxonomy" id="16924"/>
    <lineage>
        <taxon>Eukaryota</taxon>
        <taxon>Viridiplantae</taxon>
        <taxon>Streptophyta</taxon>
        <taxon>Embryophyta</taxon>
        <taxon>Tracheophyta</taxon>
        <taxon>Spermatophyta</taxon>
        <taxon>Magnoliopsida</taxon>
        <taxon>eudicotyledons</taxon>
        <taxon>Gunneridae</taxon>
        <taxon>Pentapetalae</taxon>
        <taxon>asterids</taxon>
        <taxon>Cornales</taxon>
        <taxon>Nyssaceae</taxon>
        <taxon>Davidia</taxon>
    </lineage>
</organism>
<dbReference type="PANTHER" id="PTHR33083">
    <property type="entry name" value="EXPRESSED PROTEIN"/>
    <property type="match status" value="1"/>
</dbReference>
<evidence type="ECO:0008006" key="4">
    <source>
        <dbReference type="Google" id="ProtNLM"/>
    </source>
</evidence>
<feature type="region of interest" description="Disordered" evidence="2">
    <location>
        <begin position="54"/>
        <end position="77"/>
    </location>
</feature>
<dbReference type="AlphaFoldDB" id="A0A5B7B5X7"/>
<proteinExistence type="inferred from homology"/>
<protein>
    <recommendedName>
        <fullName evidence="4">Senescence regulator</fullName>
    </recommendedName>
</protein>
<reference evidence="3" key="1">
    <citation type="submission" date="2019-08" db="EMBL/GenBank/DDBJ databases">
        <title>Reference gene set and small RNA set construction with multiple tissues from Davidia involucrata Baill.</title>
        <authorList>
            <person name="Yang H."/>
            <person name="Zhou C."/>
            <person name="Li G."/>
            <person name="Wang J."/>
            <person name="Gao P."/>
            <person name="Wang M."/>
            <person name="Wang R."/>
            <person name="Zhao Y."/>
        </authorList>
    </citation>
    <scope>NUCLEOTIDE SEQUENCE</scope>
    <source>
        <tissue evidence="3">Mixed with DoveR01_LX</tissue>
    </source>
</reference>
<dbReference type="Pfam" id="PF04520">
    <property type="entry name" value="Senescence_reg"/>
    <property type="match status" value="1"/>
</dbReference>
<evidence type="ECO:0000256" key="2">
    <source>
        <dbReference type="SAM" id="MobiDB-lite"/>
    </source>
</evidence>
<evidence type="ECO:0000313" key="3">
    <source>
        <dbReference type="EMBL" id="MPA64390.1"/>
    </source>
</evidence>
<dbReference type="GO" id="GO:0010150">
    <property type="term" value="P:leaf senescence"/>
    <property type="evidence" value="ECO:0007669"/>
    <property type="project" value="UniProtKB-ARBA"/>
</dbReference>
<dbReference type="EMBL" id="GHES01033831">
    <property type="protein sequence ID" value="MPA64390.1"/>
    <property type="molecule type" value="Transcribed_RNA"/>
</dbReference>
<evidence type="ECO:0000256" key="1">
    <source>
        <dbReference type="ARBA" id="ARBA00034773"/>
    </source>
</evidence>
<dbReference type="PANTHER" id="PTHR33083:SF116">
    <property type="entry name" value="OS04G0413900 PROTEIN"/>
    <property type="match status" value="1"/>
</dbReference>
<name>A0A5B7B5X7_DAVIN</name>
<gene>
    <name evidence="3" type="ORF">Din_033831</name>
</gene>
<accession>A0A5B7B5X7</accession>
<dbReference type="InterPro" id="IPR007608">
    <property type="entry name" value="Senescence_reg_S40"/>
</dbReference>
<comment type="similarity">
    <text evidence="1">Belongs to the senescence regulator S40 family.</text>
</comment>
<sequence length="227" mass="25303">MEPNGGVNFRHRRSPSSDRFLDVFSPPKFDAAAAGTSVAVACDELNEDDVFWTGEFTEPNRRSNSPSAGGSPNHHRPIFRQSEKFGILAALPEDNEKLNRPVLCRKPSISSSSATSSSRMVPAIPKPPQYLQEREYSQSMPSRKFHQSAPMNVPVMPRKVRDSELAEVDVDDGEDDEMLPPHEIVARGSTRSPKTTFSVLEGVGRTLKGRDLRQVRNAVWRRTGFID</sequence>